<feature type="compositionally biased region" description="Polar residues" evidence="7">
    <location>
        <begin position="103"/>
        <end position="112"/>
    </location>
</feature>
<feature type="domain" description="Zn(2)-C6 fungal-type" evidence="8">
    <location>
        <begin position="28"/>
        <end position="59"/>
    </location>
</feature>
<dbReference type="Pfam" id="PF00172">
    <property type="entry name" value="Zn_clus"/>
    <property type="match status" value="1"/>
</dbReference>
<name>A0A0B7KI85_BIOOC</name>
<dbReference type="InterPro" id="IPR051711">
    <property type="entry name" value="Stress_Response_Reg"/>
</dbReference>
<feature type="region of interest" description="Disordered" evidence="7">
    <location>
        <begin position="75"/>
        <end position="118"/>
    </location>
</feature>
<keyword evidence="5" id="KW-0804">Transcription</keyword>
<dbReference type="PROSITE" id="PS50048">
    <property type="entry name" value="ZN2_CY6_FUNGAL_2"/>
    <property type="match status" value="1"/>
</dbReference>
<dbReference type="SUPFAM" id="SSF57701">
    <property type="entry name" value="Zn2/Cys6 DNA-binding domain"/>
    <property type="match status" value="1"/>
</dbReference>
<comment type="subcellular location">
    <subcellularLocation>
        <location evidence="1">Nucleus</location>
    </subcellularLocation>
</comment>
<keyword evidence="4" id="KW-0238">DNA-binding</keyword>
<keyword evidence="2" id="KW-0479">Metal-binding</keyword>
<keyword evidence="6" id="KW-0539">Nucleus</keyword>
<dbReference type="CDD" id="cd12148">
    <property type="entry name" value="fungal_TF_MHR"/>
    <property type="match status" value="1"/>
</dbReference>
<dbReference type="EMBL" id="CDPU01000049">
    <property type="protein sequence ID" value="CEO55182.1"/>
    <property type="molecule type" value="Genomic_DNA"/>
</dbReference>
<dbReference type="AlphaFoldDB" id="A0A0B7KI85"/>
<dbReference type="PROSITE" id="PS00463">
    <property type="entry name" value="ZN2_CY6_FUNGAL_1"/>
    <property type="match status" value="1"/>
</dbReference>
<dbReference type="Pfam" id="PF04082">
    <property type="entry name" value="Fungal_trans"/>
    <property type="match status" value="1"/>
</dbReference>
<dbReference type="GO" id="GO:0006351">
    <property type="term" value="P:DNA-templated transcription"/>
    <property type="evidence" value="ECO:0007669"/>
    <property type="project" value="InterPro"/>
</dbReference>
<dbReference type="SMART" id="SM00906">
    <property type="entry name" value="Fungal_trans"/>
    <property type="match status" value="1"/>
</dbReference>
<accession>A0A0B7KI85</accession>
<evidence type="ECO:0000256" key="1">
    <source>
        <dbReference type="ARBA" id="ARBA00004123"/>
    </source>
</evidence>
<evidence type="ECO:0000256" key="5">
    <source>
        <dbReference type="ARBA" id="ARBA00023163"/>
    </source>
</evidence>
<organism evidence="9">
    <name type="scientific">Bionectria ochroleuca</name>
    <name type="common">Gliocladium roseum</name>
    <dbReference type="NCBI Taxonomy" id="29856"/>
    <lineage>
        <taxon>Eukaryota</taxon>
        <taxon>Fungi</taxon>
        <taxon>Dikarya</taxon>
        <taxon>Ascomycota</taxon>
        <taxon>Pezizomycotina</taxon>
        <taxon>Sordariomycetes</taxon>
        <taxon>Hypocreomycetidae</taxon>
        <taxon>Hypocreales</taxon>
        <taxon>Bionectriaceae</taxon>
        <taxon>Clonostachys</taxon>
    </lineage>
</organism>
<evidence type="ECO:0000256" key="6">
    <source>
        <dbReference type="ARBA" id="ARBA00023242"/>
    </source>
</evidence>
<evidence type="ECO:0000256" key="3">
    <source>
        <dbReference type="ARBA" id="ARBA00023015"/>
    </source>
</evidence>
<dbReference type="Gene3D" id="4.10.240.10">
    <property type="entry name" value="Zn(2)-C6 fungal-type DNA-binding domain"/>
    <property type="match status" value="1"/>
</dbReference>
<dbReference type="GO" id="GO:0043565">
    <property type="term" value="F:sequence-specific DNA binding"/>
    <property type="evidence" value="ECO:0007669"/>
    <property type="project" value="TreeGrafter"/>
</dbReference>
<proteinExistence type="predicted"/>
<evidence type="ECO:0000256" key="2">
    <source>
        <dbReference type="ARBA" id="ARBA00022723"/>
    </source>
</evidence>
<dbReference type="InterPro" id="IPR007219">
    <property type="entry name" value="XnlR_reg_dom"/>
</dbReference>
<keyword evidence="3" id="KW-0805">Transcription regulation</keyword>
<gene>
    <name evidence="9" type="ORF">BN869_000011240_1</name>
</gene>
<evidence type="ECO:0000256" key="4">
    <source>
        <dbReference type="ARBA" id="ARBA00023125"/>
    </source>
</evidence>
<dbReference type="GO" id="GO:0008270">
    <property type="term" value="F:zinc ion binding"/>
    <property type="evidence" value="ECO:0007669"/>
    <property type="project" value="InterPro"/>
</dbReference>
<dbReference type="CDD" id="cd00067">
    <property type="entry name" value="GAL4"/>
    <property type="match status" value="1"/>
</dbReference>
<dbReference type="PANTHER" id="PTHR47540">
    <property type="entry name" value="THIAMINE REPRESSIBLE GENES REGULATORY PROTEIN THI5"/>
    <property type="match status" value="1"/>
</dbReference>
<evidence type="ECO:0000313" key="9">
    <source>
        <dbReference type="EMBL" id="CEO55182.1"/>
    </source>
</evidence>
<evidence type="ECO:0000256" key="7">
    <source>
        <dbReference type="SAM" id="MobiDB-lite"/>
    </source>
</evidence>
<sequence>MADMSSPATPDRSGGEPPRKRKKRSYVACRRCHTLKVKCSGGVPCQRCKNAKKDSLCEYPQRERRVTVSQSYLDQLQNSNRRTSNVEVEPESREASPSRPSMAQESRATSQGPAVDSEISNPYLEPRSLFQLDQALRQQFVGESTCLAFGDRILQCLNPHSTPPSMTSEHQYVRDPAFARQTSGVAGCKLPERIRGMLLIRVALRFIGQDYHFFMHGDFLQQLERAYASKDSPNFDAVWACRLFVVLALGELYSTSIPTASHGRGPAVPGTDYFLTAVKLLQDLFEEPSIAQVEVMLLFCFYSNALGRVKSAHMYSGIAMRMSTTLGLHRCLPEGTVLSPVEREHRIRLWWTVYIFDRSTSSRLGQPVTIQDSDIDVQLPSFDGLPKEVQERLGSPAHLAAHIELSRITGSIIQDIYGPSSRSNSGRFVQNVRSILKKLKKWDAHAPPSLQLGQGTIPRSVASLQLHFNQCIILTTRPILLYVLKVKKPFANPPGAATAPVSDTARTLSDACISAARTSNSIIYQLFIENALATYGYFDTHHLFSSTLVLIISAIISPNSSDSDAVQAAFQLLKGMRDSGNATAAQYFSRLVHMQWNVSRLFARATAVEEAAASNNALAHTTPMNYISPNPPQSGISDFEAYDWNNFLPPNSADGNYEDGGVGHTVVDPLDNPLLQAFLDTTDASWDENLGLTAEELGSYVV</sequence>
<dbReference type="PANTHER" id="PTHR47540:SF6">
    <property type="entry name" value="ZN(II)2CYS6 TRANSCRIPTION FACTOR (EUROFUNG)"/>
    <property type="match status" value="1"/>
</dbReference>
<dbReference type="GO" id="GO:0000981">
    <property type="term" value="F:DNA-binding transcription factor activity, RNA polymerase II-specific"/>
    <property type="evidence" value="ECO:0007669"/>
    <property type="project" value="InterPro"/>
</dbReference>
<dbReference type="GO" id="GO:0005634">
    <property type="term" value="C:nucleus"/>
    <property type="evidence" value="ECO:0007669"/>
    <property type="project" value="UniProtKB-SubCell"/>
</dbReference>
<protein>
    <recommendedName>
        <fullName evidence="8">Zn(2)-C6 fungal-type domain-containing protein</fullName>
    </recommendedName>
</protein>
<dbReference type="InterPro" id="IPR036864">
    <property type="entry name" value="Zn2-C6_fun-type_DNA-bd_sf"/>
</dbReference>
<dbReference type="SMART" id="SM00066">
    <property type="entry name" value="GAL4"/>
    <property type="match status" value="1"/>
</dbReference>
<reference evidence="9" key="1">
    <citation type="submission" date="2015-01" db="EMBL/GenBank/DDBJ databases">
        <authorList>
            <person name="Durling Mikael"/>
        </authorList>
    </citation>
    <scope>NUCLEOTIDE SEQUENCE</scope>
</reference>
<feature type="region of interest" description="Disordered" evidence="7">
    <location>
        <begin position="1"/>
        <end position="25"/>
    </location>
</feature>
<evidence type="ECO:0000259" key="8">
    <source>
        <dbReference type="PROSITE" id="PS50048"/>
    </source>
</evidence>
<dbReference type="InterPro" id="IPR001138">
    <property type="entry name" value="Zn2Cys6_DnaBD"/>
</dbReference>
<feature type="compositionally biased region" description="Polar residues" evidence="7">
    <location>
        <begin position="75"/>
        <end position="85"/>
    </location>
</feature>
<dbReference type="GO" id="GO:0045944">
    <property type="term" value="P:positive regulation of transcription by RNA polymerase II"/>
    <property type="evidence" value="ECO:0007669"/>
    <property type="project" value="TreeGrafter"/>
</dbReference>